<reference evidence="1 2" key="1">
    <citation type="journal article" date="2011" name="ISME J.">
        <title>The endosymbionts of the deep-sea tubeworms Riftia pachyptila and Tevnia jerichonana share an identical physiology as revealed by proteogenomic analyses.</title>
        <authorList>
            <person name="Gardebrecht A."/>
            <person name="Markert S."/>
            <person name="Felbeck H."/>
            <person name="Thuermer A."/>
            <person name="Albrecht D."/>
            <person name="Wollherr A."/>
            <person name="Kabisch J."/>
            <person name="Lehmann R."/>
            <person name="Daniel R."/>
            <person name="Liesegang H."/>
            <person name="Hecker M."/>
            <person name="Sievert S.M."/>
            <person name="Schweder T."/>
        </authorList>
    </citation>
    <scope>NUCLEOTIDE SEQUENCE [LARGE SCALE GENOMIC DNA]</scope>
</reference>
<protein>
    <submittedName>
        <fullName evidence="1">Glutamate synthase (Ferredoxin)</fullName>
        <ecNumber evidence="1">1.4.7.1</ecNumber>
    </submittedName>
</protein>
<dbReference type="AlphaFoldDB" id="G2FBR7"/>
<dbReference type="EMBL" id="AFZB01000002">
    <property type="protein sequence ID" value="EGW55748.1"/>
    <property type="molecule type" value="Genomic_DNA"/>
</dbReference>
<accession>G2FBR7</accession>
<dbReference type="Proteomes" id="UP000005167">
    <property type="component" value="Unassembled WGS sequence"/>
</dbReference>
<proteinExistence type="predicted"/>
<dbReference type="EC" id="1.4.7.1" evidence="1"/>
<gene>
    <name evidence="1" type="ORF">TevJSym_ab01000</name>
</gene>
<dbReference type="eggNOG" id="COG0069">
    <property type="taxonomic scope" value="Bacteria"/>
</dbReference>
<comment type="caution">
    <text evidence="1">The sequence shown here is derived from an EMBL/GenBank/DDBJ whole genome shotgun (WGS) entry which is preliminary data.</text>
</comment>
<dbReference type="GO" id="GO:0016041">
    <property type="term" value="F:glutamate synthase (ferredoxin) activity"/>
    <property type="evidence" value="ECO:0007669"/>
    <property type="project" value="UniProtKB-EC"/>
</dbReference>
<organism evidence="1 2">
    <name type="scientific">endosymbiont of Tevnia jerichonana</name>
    <name type="common">vent Tica</name>
    <dbReference type="NCBI Taxonomy" id="1049564"/>
    <lineage>
        <taxon>Bacteria</taxon>
        <taxon>Pseudomonadati</taxon>
        <taxon>Pseudomonadota</taxon>
        <taxon>Gammaproteobacteria</taxon>
        <taxon>sulfur-oxidizing symbionts</taxon>
    </lineage>
</organism>
<keyword evidence="1" id="KW-0560">Oxidoreductase</keyword>
<sequence length="72" mass="8178">MVAEKAKRVASYATQINQELDMLAHSCGLSCAHEFQRNHVRIVQTAGHSIPLDRLYPYPQPDPERFIELASK</sequence>
<name>G2FBR7_9GAMM</name>
<keyword evidence="2" id="KW-1185">Reference proteome</keyword>
<evidence type="ECO:0000313" key="2">
    <source>
        <dbReference type="Proteomes" id="UP000005167"/>
    </source>
</evidence>
<evidence type="ECO:0000313" key="1">
    <source>
        <dbReference type="EMBL" id="EGW55748.1"/>
    </source>
</evidence>